<organism evidence="3 4">
    <name type="scientific">Desulfovibrio subterraneus</name>
    <dbReference type="NCBI Taxonomy" id="2718620"/>
    <lineage>
        <taxon>Bacteria</taxon>
        <taxon>Pseudomonadati</taxon>
        <taxon>Thermodesulfobacteriota</taxon>
        <taxon>Desulfovibrionia</taxon>
        <taxon>Desulfovibrionales</taxon>
        <taxon>Desulfovibrionaceae</taxon>
        <taxon>Desulfovibrio</taxon>
    </lineage>
</organism>
<feature type="transmembrane region" description="Helical" evidence="1">
    <location>
        <begin position="12"/>
        <end position="29"/>
    </location>
</feature>
<dbReference type="InterPro" id="IPR003399">
    <property type="entry name" value="Mce/MlaD"/>
</dbReference>
<dbReference type="GO" id="GO:0005543">
    <property type="term" value="F:phospholipid binding"/>
    <property type="evidence" value="ECO:0007669"/>
    <property type="project" value="TreeGrafter"/>
</dbReference>
<dbReference type="InterPro" id="IPR052336">
    <property type="entry name" value="MlaD_Phospholipid_Transporter"/>
</dbReference>
<evidence type="ECO:0000256" key="1">
    <source>
        <dbReference type="SAM" id="Phobius"/>
    </source>
</evidence>
<dbReference type="EMBL" id="BLVO01000013">
    <property type="protein sequence ID" value="GFM33380.1"/>
    <property type="molecule type" value="Genomic_DNA"/>
</dbReference>
<proteinExistence type="predicted"/>
<dbReference type="NCBIfam" id="TIGR04430">
    <property type="entry name" value="OM_asym_MlaD"/>
    <property type="match status" value="1"/>
</dbReference>
<keyword evidence="1" id="KW-0472">Membrane</keyword>
<evidence type="ECO:0000313" key="3">
    <source>
        <dbReference type="EMBL" id="GFM33380.1"/>
    </source>
</evidence>
<sequence>MKKYAKETSVGVFVLICLLCVGYLTIKLGKMEVMGADTYTVTARFASITGLRVGADVEIAGVPVGKVASITLDQQDSLASVALAIRKDVELTDDVIASVKTSGLIGDKYIKLAPGGSTTTLGQGDEITETESAVDIEELISKYVFGGVK</sequence>
<dbReference type="GO" id="GO:0005548">
    <property type="term" value="F:phospholipid transporter activity"/>
    <property type="evidence" value="ECO:0007669"/>
    <property type="project" value="TreeGrafter"/>
</dbReference>
<keyword evidence="4" id="KW-1185">Reference proteome</keyword>
<dbReference type="Proteomes" id="UP000503840">
    <property type="component" value="Unassembled WGS sequence"/>
</dbReference>
<protein>
    <submittedName>
        <fullName evidence="3">Outer membrane lipid asymmetry maintenance protein MlaD</fullName>
    </submittedName>
</protein>
<dbReference type="Pfam" id="PF02470">
    <property type="entry name" value="MlaD"/>
    <property type="match status" value="1"/>
</dbReference>
<dbReference type="PANTHER" id="PTHR33371:SF4">
    <property type="entry name" value="INTERMEMBRANE PHOSPHOLIPID TRANSPORT SYSTEM BINDING PROTEIN MLAD"/>
    <property type="match status" value="1"/>
</dbReference>
<dbReference type="RefSeq" id="WP_174405046.1">
    <property type="nucleotide sequence ID" value="NZ_BLVO01000013.1"/>
</dbReference>
<evidence type="ECO:0000259" key="2">
    <source>
        <dbReference type="Pfam" id="PF02470"/>
    </source>
</evidence>
<accession>A0A7J0BI47</accession>
<gene>
    <name evidence="3" type="ORF">DSM101010T_17450</name>
</gene>
<feature type="domain" description="Mce/MlaD" evidence="2">
    <location>
        <begin position="38"/>
        <end position="115"/>
    </location>
</feature>
<dbReference type="InterPro" id="IPR030970">
    <property type="entry name" value="ABC_MlaD"/>
</dbReference>
<comment type="caution">
    <text evidence="3">The sequence shown here is derived from an EMBL/GenBank/DDBJ whole genome shotgun (WGS) entry which is preliminary data.</text>
</comment>
<reference evidence="3 4" key="1">
    <citation type="submission" date="2020-05" db="EMBL/GenBank/DDBJ databases">
        <title>Draft genome sequence of Desulfovibrio sp. strain HN2T.</title>
        <authorList>
            <person name="Ueno A."/>
            <person name="Tamazawa S."/>
            <person name="Tamamura S."/>
            <person name="Murakami T."/>
            <person name="Kiyama T."/>
            <person name="Inomata H."/>
            <person name="Amano Y."/>
            <person name="Miyakawa K."/>
            <person name="Tamaki H."/>
            <person name="Naganuma T."/>
            <person name="Kaneko K."/>
        </authorList>
    </citation>
    <scope>NUCLEOTIDE SEQUENCE [LARGE SCALE GENOMIC DNA]</scope>
    <source>
        <strain evidence="3 4">HN2</strain>
    </source>
</reference>
<dbReference type="PANTHER" id="PTHR33371">
    <property type="entry name" value="INTERMEMBRANE PHOSPHOLIPID TRANSPORT SYSTEM BINDING PROTEIN MLAD-RELATED"/>
    <property type="match status" value="1"/>
</dbReference>
<dbReference type="AlphaFoldDB" id="A0A7J0BI47"/>
<keyword evidence="1" id="KW-0812">Transmembrane</keyword>
<evidence type="ECO:0000313" key="4">
    <source>
        <dbReference type="Proteomes" id="UP000503840"/>
    </source>
</evidence>
<name>A0A7J0BI47_9BACT</name>
<keyword evidence="1" id="KW-1133">Transmembrane helix</keyword>